<dbReference type="Proteomes" id="UP000270094">
    <property type="component" value="Unassembled WGS sequence"/>
</dbReference>
<keyword evidence="9" id="KW-1185">Reference proteome</keyword>
<dbReference type="GO" id="GO:0015149">
    <property type="term" value="F:hexose transmembrane transporter activity"/>
    <property type="evidence" value="ECO:0007669"/>
    <property type="project" value="TreeGrafter"/>
</dbReference>
<sequence length="153" mass="17205">MLHYFTLSMLYLHILLAANLPKLSFSEQMTSISINLLSLALCLSSGFQQGYIASVLNQPYLQIENYINASWIERTDKPLQADLLNVLWSLLNVCFPIATIFGQILAAFLCKKIGRKGTALLASSIYIPGVLLCAASKYLHPYFELLYLGRILW</sequence>
<evidence type="ECO:0000313" key="8">
    <source>
        <dbReference type="EMBL" id="VDM66246.1"/>
    </source>
</evidence>
<organism evidence="8 9">
    <name type="scientific">Strongylus vulgaris</name>
    <name type="common">Blood worm</name>
    <dbReference type="NCBI Taxonomy" id="40348"/>
    <lineage>
        <taxon>Eukaryota</taxon>
        <taxon>Metazoa</taxon>
        <taxon>Ecdysozoa</taxon>
        <taxon>Nematoda</taxon>
        <taxon>Chromadorea</taxon>
        <taxon>Rhabditida</taxon>
        <taxon>Rhabditina</taxon>
        <taxon>Rhabditomorpha</taxon>
        <taxon>Strongyloidea</taxon>
        <taxon>Strongylidae</taxon>
        <taxon>Strongylus</taxon>
    </lineage>
</organism>
<keyword evidence="2 5" id="KW-0812">Transmembrane</keyword>
<feature type="signal peptide" evidence="6">
    <location>
        <begin position="1"/>
        <end position="17"/>
    </location>
</feature>
<accession>A0A3P7I9V1</accession>
<evidence type="ECO:0000256" key="6">
    <source>
        <dbReference type="SAM" id="SignalP"/>
    </source>
</evidence>
<proteinExistence type="predicted"/>
<evidence type="ECO:0000256" key="4">
    <source>
        <dbReference type="ARBA" id="ARBA00023136"/>
    </source>
</evidence>
<dbReference type="OrthoDB" id="8120565at2759"/>
<evidence type="ECO:0000313" key="9">
    <source>
        <dbReference type="Proteomes" id="UP000270094"/>
    </source>
</evidence>
<feature type="domain" description="Major facilitator superfamily (MFS) profile" evidence="7">
    <location>
        <begin position="38"/>
        <end position="153"/>
    </location>
</feature>
<dbReference type="AlphaFoldDB" id="A0A3P7I9V1"/>
<dbReference type="PANTHER" id="PTHR23503:SF39">
    <property type="entry name" value="MAJOR FACILITATOR SUPERFAMILY (MFS) PROFILE DOMAIN-CONTAINING PROTEIN"/>
    <property type="match status" value="1"/>
</dbReference>
<dbReference type="PANTHER" id="PTHR23503">
    <property type="entry name" value="SOLUTE CARRIER FAMILY 2"/>
    <property type="match status" value="1"/>
</dbReference>
<dbReference type="Gene3D" id="1.20.1250.20">
    <property type="entry name" value="MFS general substrate transporter like domains"/>
    <property type="match status" value="1"/>
</dbReference>
<evidence type="ECO:0000256" key="3">
    <source>
        <dbReference type="ARBA" id="ARBA00022989"/>
    </source>
</evidence>
<keyword evidence="4 5" id="KW-0472">Membrane</keyword>
<feature type="chain" id="PRO_5018091763" description="Major facilitator superfamily (MFS) profile domain-containing protein" evidence="6">
    <location>
        <begin position="18"/>
        <end position="153"/>
    </location>
</feature>
<dbReference type="GO" id="GO:0016020">
    <property type="term" value="C:membrane"/>
    <property type="evidence" value="ECO:0007669"/>
    <property type="project" value="UniProtKB-SubCell"/>
</dbReference>
<comment type="subcellular location">
    <subcellularLocation>
        <location evidence="1">Membrane</location>
        <topology evidence="1">Multi-pass membrane protein</topology>
    </subcellularLocation>
</comment>
<protein>
    <recommendedName>
        <fullName evidence="7">Major facilitator superfamily (MFS) profile domain-containing protein</fullName>
    </recommendedName>
</protein>
<evidence type="ECO:0000256" key="1">
    <source>
        <dbReference type="ARBA" id="ARBA00004141"/>
    </source>
</evidence>
<name>A0A3P7I9V1_STRVU</name>
<evidence type="ECO:0000259" key="7">
    <source>
        <dbReference type="PROSITE" id="PS50850"/>
    </source>
</evidence>
<dbReference type="InterPro" id="IPR045263">
    <property type="entry name" value="GLUT"/>
</dbReference>
<dbReference type="EMBL" id="UYYB01002390">
    <property type="protein sequence ID" value="VDM66246.1"/>
    <property type="molecule type" value="Genomic_DNA"/>
</dbReference>
<gene>
    <name evidence="8" type="ORF">SVUK_LOCUS1244</name>
</gene>
<evidence type="ECO:0000256" key="2">
    <source>
        <dbReference type="ARBA" id="ARBA00022692"/>
    </source>
</evidence>
<dbReference type="InterPro" id="IPR005828">
    <property type="entry name" value="MFS_sugar_transport-like"/>
</dbReference>
<dbReference type="InterPro" id="IPR036259">
    <property type="entry name" value="MFS_trans_sf"/>
</dbReference>
<feature type="transmembrane region" description="Helical" evidence="5">
    <location>
        <begin position="120"/>
        <end position="139"/>
    </location>
</feature>
<dbReference type="Pfam" id="PF00083">
    <property type="entry name" value="Sugar_tr"/>
    <property type="match status" value="1"/>
</dbReference>
<dbReference type="PROSITE" id="PS50850">
    <property type="entry name" value="MFS"/>
    <property type="match status" value="1"/>
</dbReference>
<keyword evidence="6" id="KW-0732">Signal</keyword>
<dbReference type="InterPro" id="IPR020846">
    <property type="entry name" value="MFS_dom"/>
</dbReference>
<evidence type="ECO:0000256" key="5">
    <source>
        <dbReference type="SAM" id="Phobius"/>
    </source>
</evidence>
<keyword evidence="3 5" id="KW-1133">Transmembrane helix</keyword>
<dbReference type="SUPFAM" id="SSF103473">
    <property type="entry name" value="MFS general substrate transporter"/>
    <property type="match status" value="1"/>
</dbReference>
<reference evidence="8 9" key="1">
    <citation type="submission" date="2018-11" db="EMBL/GenBank/DDBJ databases">
        <authorList>
            <consortium name="Pathogen Informatics"/>
        </authorList>
    </citation>
    <scope>NUCLEOTIDE SEQUENCE [LARGE SCALE GENOMIC DNA]</scope>
</reference>
<feature type="transmembrane region" description="Helical" evidence="5">
    <location>
        <begin position="86"/>
        <end position="108"/>
    </location>
</feature>